<reference evidence="2" key="1">
    <citation type="submission" date="2015-11" db="EMBL/GenBank/DDBJ databases">
        <title>De novo transcriptome assembly of four potential Pierce s Disease insect vectors from Arizona vineyards.</title>
        <authorList>
            <person name="Tassone E.E."/>
        </authorList>
    </citation>
    <scope>NUCLEOTIDE SEQUENCE</scope>
</reference>
<evidence type="ECO:0000256" key="1">
    <source>
        <dbReference type="SAM" id="Phobius"/>
    </source>
</evidence>
<proteinExistence type="predicted"/>
<organism evidence="2">
    <name type="scientific">Graphocephala atropunctata</name>
    <dbReference type="NCBI Taxonomy" id="36148"/>
    <lineage>
        <taxon>Eukaryota</taxon>
        <taxon>Metazoa</taxon>
        <taxon>Ecdysozoa</taxon>
        <taxon>Arthropoda</taxon>
        <taxon>Hexapoda</taxon>
        <taxon>Insecta</taxon>
        <taxon>Pterygota</taxon>
        <taxon>Neoptera</taxon>
        <taxon>Paraneoptera</taxon>
        <taxon>Hemiptera</taxon>
        <taxon>Auchenorrhyncha</taxon>
        <taxon>Membracoidea</taxon>
        <taxon>Cicadellidae</taxon>
        <taxon>Cicadellinae</taxon>
        <taxon>Cicadellini</taxon>
        <taxon>Graphocephala</taxon>
    </lineage>
</organism>
<dbReference type="EMBL" id="GEBQ01002012">
    <property type="protein sequence ID" value="JAT37965.1"/>
    <property type="molecule type" value="Transcribed_RNA"/>
</dbReference>
<feature type="non-terminal residue" evidence="2">
    <location>
        <position position="102"/>
    </location>
</feature>
<keyword evidence="1" id="KW-1133">Transmembrane helix</keyword>
<feature type="transmembrane region" description="Helical" evidence="1">
    <location>
        <begin position="67"/>
        <end position="86"/>
    </location>
</feature>
<keyword evidence="1" id="KW-0472">Membrane</keyword>
<keyword evidence="1" id="KW-0812">Transmembrane</keyword>
<name>A0A1B6MQ23_9HEMI</name>
<accession>A0A1B6MQ23</accession>
<protein>
    <submittedName>
        <fullName evidence="2">Uncharacterized protein</fullName>
    </submittedName>
</protein>
<evidence type="ECO:0000313" key="2">
    <source>
        <dbReference type="EMBL" id="JAT37965.1"/>
    </source>
</evidence>
<dbReference type="AlphaFoldDB" id="A0A1B6MQ23"/>
<feature type="non-terminal residue" evidence="2">
    <location>
        <position position="1"/>
    </location>
</feature>
<gene>
    <name evidence="2" type="ORF">g.6908</name>
</gene>
<sequence>STYAIKRTRATITAYLALFESHLRYGIVWGGSTKKNLQLILQKKALRIMAGLDYNESCRGVFREWKILTAVSLYIVECIMIALLMLNNIKTFTHTTLGMLRT</sequence>